<name>A0A0D9XJF3_9ORYZ</name>
<keyword evidence="2" id="KW-1185">Reference proteome</keyword>
<accession>A0A0D9XJF3</accession>
<proteinExistence type="predicted"/>
<sequence length="64" mass="7122">MVSGKGGVAYKVKLTITYTDGSDDETDGEVPSSRQIREKVEDLRVALKRKLKAGHFRAARDRTN</sequence>
<reference evidence="2" key="2">
    <citation type="submission" date="2013-12" db="EMBL/GenBank/DDBJ databases">
        <authorList>
            <person name="Yu Y."/>
            <person name="Lee S."/>
            <person name="de Baynast K."/>
            <person name="Wissotski M."/>
            <person name="Liu L."/>
            <person name="Talag J."/>
            <person name="Goicoechea J."/>
            <person name="Angelova A."/>
            <person name="Jetty R."/>
            <person name="Kudrna D."/>
            <person name="Golser W."/>
            <person name="Rivera L."/>
            <person name="Zhang J."/>
            <person name="Wing R."/>
        </authorList>
    </citation>
    <scope>NUCLEOTIDE SEQUENCE</scope>
</reference>
<reference evidence="1" key="3">
    <citation type="submission" date="2015-04" db="UniProtKB">
        <authorList>
            <consortium name="EnsemblPlants"/>
        </authorList>
    </citation>
    <scope>IDENTIFICATION</scope>
</reference>
<protein>
    <submittedName>
        <fullName evidence="1">Uncharacterized protein</fullName>
    </submittedName>
</protein>
<evidence type="ECO:0000313" key="2">
    <source>
        <dbReference type="Proteomes" id="UP000032180"/>
    </source>
</evidence>
<dbReference type="EnsemblPlants" id="LPERR10G06460.1">
    <property type="protein sequence ID" value="LPERR10G06460.1"/>
    <property type="gene ID" value="LPERR10G06460"/>
</dbReference>
<dbReference type="AlphaFoldDB" id="A0A0D9XJF3"/>
<dbReference type="Gramene" id="LPERR10G06460.1">
    <property type="protein sequence ID" value="LPERR10G06460.1"/>
    <property type="gene ID" value="LPERR10G06460"/>
</dbReference>
<dbReference type="Proteomes" id="UP000032180">
    <property type="component" value="Chromosome 10"/>
</dbReference>
<organism evidence="1 2">
    <name type="scientific">Leersia perrieri</name>
    <dbReference type="NCBI Taxonomy" id="77586"/>
    <lineage>
        <taxon>Eukaryota</taxon>
        <taxon>Viridiplantae</taxon>
        <taxon>Streptophyta</taxon>
        <taxon>Embryophyta</taxon>
        <taxon>Tracheophyta</taxon>
        <taxon>Spermatophyta</taxon>
        <taxon>Magnoliopsida</taxon>
        <taxon>Liliopsida</taxon>
        <taxon>Poales</taxon>
        <taxon>Poaceae</taxon>
        <taxon>BOP clade</taxon>
        <taxon>Oryzoideae</taxon>
        <taxon>Oryzeae</taxon>
        <taxon>Oryzinae</taxon>
        <taxon>Leersia</taxon>
    </lineage>
</organism>
<evidence type="ECO:0000313" key="1">
    <source>
        <dbReference type="EnsemblPlants" id="LPERR10G06460.1"/>
    </source>
</evidence>
<dbReference type="HOGENOM" id="CLU_2870823_0_0_1"/>
<reference evidence="1 2" key="1">
    <citation type="submission" date="2012-08" db="EMBL/GenBank/DDBJ databases">
        <title>Oryza genome evolution.</title>
        <authorList>
            <person name="Wing R.A."/>
        </authorList>
    </citation>
    <scope>NUCLEOTIDE SEQUENCE</scope>
</reference>